<organism evidence="2 3">
    <name type="scientific">Salipaludibacillus keqinensis</name>
    <dbReference type="NCBI Taxonomy" id="2045207"/>
    <lineage>
        <taxon>Bacteria</taxon>
        <taxon>Bacillati</taxon>
        <taxon>Bacillota</taxon>
        <taxon>Bacilli</taxon>
        <taxon>Bacillales</taxon>
        <taxon>Bacillaceae</taxon>
    </lineage>
</organism>
<dbReference type="RefSeq" id="WP_110611603.1">
    <property type="nucleotide sequence ID" value="NZ_PDOD01000005.1"/>
</dbReference>
<proteinExistence type="predicted"/>
<dbReference type="EMBL" id="PDOD01000005">
    <property type="protein sequence ID" value="PYZ92063.1"/>
    <property type="molecule type" value="Genomic_DNA"/>
</dbReference>
<evidence type="ECO:0000256" key="1">
    <source>
        <dbReference type="SAM" id="Phobius"/>
    </source>
</evidence>
<evidence type="ECO:0008006" key="4">
    <source>
        <dbReference type="Google" id="ProtNLM"/>
    </source>
</evidence>
<dbReference type="AlphaFoldDB" id="A0A323THH0"/>
<protein>
    <recommendedName>
        <fullName evidence="4">DUF3139 domain-containing protein</fullName>
    </recommendedName>
</protein>
<keyword evidence="1" id="KW-0812">Transmembrane</keyword>
<keyword evidence="1" id="KW-1133">Transmembrane helix</keyword>
<name>A0A323THH0_9BACI</name>
<accession>A0A323THH0</accession>
<gene>
    <name evidence="2" type="ORF">CR194_17885</name>
</gene>
<evidence type="ECO:0000313" key="2">
    <source>
        <dbReference type="EMBL" id="PYZ92063.1"/>
    </source>
</evidence>
<dbReference type="OrthoDB" id="2886328at2"/>
<sequence>MKKKLVVGIVTIFFFTVVAGIYVYGIEDELEKHAKKEAITLISDLHELDEDLIRVDSTSLEKEYGSYAISLIDQHLDDEYQVAVILNEEQTDIDFTIDVTGTFDKYGLAYCH</sequence>
<keyword evidence="3" id="KW-1185">Reference proteome</keyword>
<evidence type="ECO:0000313" key="3">
    <source>
        <dbReference type="Proteomes" id="UP000248214"/>
    </source>
</evidence>
<comment type="caution">
    <text evidence="2">The sequence shown here is derived from an EMBL/GenBank/DDBJ whole genome shotgun (WGS) entry which is preliminary data.</text>
</comment>
<dbReference type="Proteomes" id="UP000248214">
    <property type="component" value="Unassembled WGS sequence"/>
</dbReference>
<reference evidence="2 3" key="1">
    <citation type="submission" date="2017-10" db="EMBL/GenBank/DDBJ databases">
        <title>Bacillus sp. nov., a halophilic bacterium isolated from a Keqin Lake.</title>
        <authorList>
            <person name="Wang H."/>
        </authorList>
    </citation>
    <scope>NUCLEOTIDE SEQUENCE [LARGE SCALE GENOMIC DNA]</scope>
    <source>
        <strain evidence="2 3">KQ-12</strain>
    </source>
</reference>
<feature type="transmembrane region" description="Helical" evidence="1">
    <location>
        <begin position="6"/>
        <end position="26"/>
    </location>
</feature>
<keyword evidence="1" id="KW-0472">Membrane</keyword>